<dbReference type="PANTHER" id="PTHR43470:SF6">
    <property type="entry name" value="PHOSPHATE TRANSPORT SYSTEM PERMEASE PROTEIN PSTA"/>
    <property type="match status" value="1"/>
</dbReference>
<feature type="domain" description="ABC transmembrane type-1" evidence="10">
    <location>
        <begin position="190"/>
        <end position="422"/>
    </location>
</feature>
<dbReference type="AlphaFoldDB" id="A0A4R6YWE2"/>
<evidence type="ECO:0000256" key="2">
    <source>
        <dbReference type="ARBA" id="ARBA00007069"/>
    </source>
</evidence>
<dbReference type="Pfam" id="PF00528">
    <property type="entry name" value="BPD_transp_1"/>
    <property type="match status" value="1"/>
</dbReference>
<sequence>MASNASRPVQRRDLGLWLAAAAVSTSLLALAALLWVLLAQSWQAFAPAPVALLQWRDDAGEHSLLASVLAQDEQVLIVRGSEWQRRGDAYRRVLRSSLVHLSFPADALNLRLADGREILLRGSEQSWRGLDPQQRLVLPGADGEVPVRGADLVEVVAVNALSGWQRLGTGLQRALGFAGGTGGSGLFAALLGTVVLVMLMSVLVMPLGVLVALWLHEYAGNDQLARGLRAAIANLASVPSVIYGLFGLVLFVHGIGGSLDVLLSGTTAPVPHWGRGGLLWSALTLALLTLPVVVISVEEGLARVPPGLRQAALALGATRAEMLWRVVLPVARPALLTALILAVARAAGEVAPLMLVGAVKYAPALPLNGEFPYLHLSQQFMHLGHGVYDLALTGSDGPRDLAQAHATALLLLLVVIGLNASAIVVRNRLRERSRELSA</sequence>
<accession>A0A4R6YWE2</accession>
<dbReference type="CDD" id="cd06261">
    <property type="entry name" value="TM_PBP2"/>
    <property type="match status" value="1"/>
</dbReference>
<evidence type="ECO:0000313" key="11">
    <source>
        <dbReference type="EMBL" id="TDR43144.1"/>
    </source>
</evidence>
<comment type="caution">
    <text evidence="11">The sequence shown here is derived from an EMBL/GenBank/DDBJ whole genome shotgun (WGS) entry which is preliminary data.</text>
</comment>
<dbReference type="EMBL" id="SNZH01000007">
    <property type="protein sequence ID" value="TDR43144.1"/>
    <property type="molecule type" value="Genomic_DNA"/>
</dbReference>
<evidence type="ECO:0000256" key="8">
    <source>
        <dbReference type="ARBA" id="ARBA00023136"/>
    </source>
</evidence>
<evidence type="ECO:0000256" key="9">
    <source>
        <dbReference type="RuleBase" id="RU363043"/>
    </source>
</evidence>
<dbReference type="InterPro" id="IPR000515">
    <property type="entry name" value="MetI-like"/>
</dbReference>
<dbReference type="SUPFAM" id="SSF161098">
    <property type="entry name" value="MetI-like"/>
    <property type="match status" value="1"/>
</dbReference>
<gene>
    <name evidence="11" type="ORF">DFR29_107152</name>
</gene>
<comment type="subcellular location">
    <subcellularLocation>
        <location evidence="9">Cell inner membrane</location>
        <topology evidence="9">Multi-pass membrane protein</topology>
    </subcellularLocation>
    <subcellularLocation>
        <location evidence="1">Cell membrane</location>
        <topology evidence="1">Multi-pass membrane protein</topology>
    </subcellularLocation>
</comment>
<comment type="similarity">
    <text evidence="2 9">Belongs to the binding-protein-dependent transport system permease family. CysTW subfamily.</text>
</comment>
<dbReference type="OrthoDB" id="9785113at2"/>
<dbReference type="InterPro" id="IPR005672">
    <property type="entry name" value="Phosphate_PstA"/>
</dbReference>
<comment type="caution">
    <text evidence="9">Lacks conserved residue(s) required for the propagation of feature annotation.</text>
</comment>
<dbReference type="NCBIfam" id="TIGR00974">
    <property type="entry name" value="3a0107s02c"/>
    <property type="match status" value="1"/>
</dbReference>
<feature type="transmembrane region" description="Helical" evidence="9">
    <location>
        <begin position="322"/>
        <end position="344"/>
    </location>
</feature>
<keyword evidence="7 9" id="KW-1133">Transmembrane helix</keyword>
<proteinExistence type="inferred from homology"/>
<name>A0A4R6YWE2_9GAMM</name>
<evidence type="ECO:0000256" key="5">
    <source>
        <dbReference type="ARBA" id="ARBA00022475"/>
    </source>
</evidence>
<feature type="transmembrane region" description="Helical" evidence="9">
    <location>
        <begin position="235"/>
        <end position="259"/>
    </location>
</feature>
<dbReference type="PANTHER" id="PTHR43470">
    <property type="entry name" value="PHOSPHATE TRANSPORT SYSTEM PERMEASE PROTEIN PSTA-RELATED"/>
    <property type="match status" value="1"/>
</dbReference>
<evidence type="ECO:0000256" key="4">
    <source>
        <dbReference type="ARBA" id="ARBA00022448"/>
    </source>
</evidence>
<keyword evidence="5 9" id="KW-1003">Cell membrane</keyword>
<dbReference type="InterPro" id="IPR035906">
    <property type="entry name" value="MetI-like_sf"/>
</dbReference>
<keyword evidence="12" id="KW-1185">Reference proteome</keyword>
<keyword evidence="6 9" id="KW-0812">Transmembrane</keyword>
<evidence type="ECO:0000256" key="1">
    <source>
        <dbReference type="ARBA" id="ARBA00004651"/>
    </source>
</evidence>
<evidence type="ECO:0000256" key="7">
    <source>
        <dbReference type="ARBA" id="ARBA00022989"/>
    </source>
</evidence>
<evidence type="ECO:0000259" key="10">
    <source>
        <dbReference type="PROSITE" id="PS50928"/>
    </source>
</evidence>
<dbReference type="PROSITE" id="PS50928">
    <property type="entry name" value="ABC_TM1"/>
    <property type="match status" value="1"/>
</dbReference>
<protein>
    <recommendedName>
        <fullName evidence="3 9">Phosphate transport system permease protein PstA</fullName>
    </recommendedName>
</protein>
<dbReference type="GO" id="GO:0035435">
    <property type="term" value="P:phosphate ion transmembrane transport"/>
    <property type="evidence" value="ECO:0007669"/>
    <property type="project" value="InterPro"/>
</dbReference>
<evidence type="ECO:0000256" key="6">
    <source>
        <dbReference type="ARBA" id="ARBA00022692"/>
    </source>
</evidence>
<evidence type="ECO:0000256" key="3">
    <source>
        <dbReference type="ARBA" id="ARBA00016864"/>
    </source>
</evidence>
<reference evidence="11 12" key="1">
    <citation type="submission" date="2019-03" db="EMBL/GenBank/DDBJ databases">
        <title>Genomic Encyclopedia of Type Strains, Phase IV (KMG-IV): sequencing the most valuable type-strain genomes for metagenomic binning, comparative biology and taxonomic classification.</title>
        <authorList>
            <person name="Goeker M."/>
        </authorList>
    </citation>
    <scope>NUCLEOTIDE SEQUENCE [LARGE SCALE GENOMIC DNA]</scope>
    <source>
        <strain evidence="11 12">DSM 21667</strain>
    </source>
</reference>
<organism evidence="11 12">
    <name type="scientific">Tahibacter aquaticus</name>
    <dbReference type="NCBI Taxonomy" id="520092"/>
    <lineage>
        <taxon>Bacteria</taxon>
        <taxon>Pseudomonadati</taxon>
        <taxon>Pseudomonadota</taxon>
        <taxon>Gammaproteobacteria</taxon>
        <taxon>Lysobacterales</taxon>
        <taxon>Rhodanobacteraceae</taxon>
        <taxon>Tahibacter</taxon>
    </lineage>
</organism>
<feature type="transmembrane region" description="Helical" evidence="9">
    <location>
        <begin position="279"/>
        <end position="301"/>
    </location>
</feature>
<dbReference type="Proteomes" id="UP000295293">
    <property type="component" value="Unassembled WGS sequence"/>
</dbReference>
<evidence type="ECO:0000313" key="12">
    <source>
        <dbReference type="Proteomes" id="UP000295293"/>
    </source>
</evidence>
<dbReference type="GO" id="GO:0005315">
    <property type="term" value="F:phosphate transmembrane transporter activity"/>
    <property type="evidence" value="ECO:0007669"/>
    <property type="project" value="InterPro"/>
</dbReference>
<dbReference type="GO" id="GO:0005886">
    <property type="term" value="C:plasma membrane"/>
    <property type="evidence" value="ECO:0007669"/>
    <property type="project" value="UniProtKB-SubCell"/>
</dbReference>
<dbReference type="Gene3D" id="1.10.3720.10">
    <property type="entry name" value="MetI-like"/>
    <property type="match status" value="1"/>
</dbReference>
<keyword evidence="8 9" id="KW-0472">Membrane</keyword>
<feature type="transmembrane region" description="Helical" evidence="9">
    <location>
        <begin position="404"/>
        <end position="425"/>
    </location>
</feature>
<feature type="transmembrane region" description="Helical" evidence="9">
    <location>
        <begin position="186"/>
        <end position="215"/>
    </location>
</feature>
<keyword evidence="4" id="KW-0813">Transport</keyword>